<evidence type="ECO:0000313" key="2">
    <source>
        <dbReference type="EnsemblMetazoa" id="AQUA016245-PA"/>
    </source>
</evidence>
<dbReference type="VEuPathDB" id="VectorBase:AQUA016245"/>
<protein>
    <submittedName>
        <fullName evidence="2">Uncharacterized protein</fullName>
    </submittedName>
</protein>
<organism evidence="2 3">
    <name type="scientific">Anopheles quadriannulatus</name>
    <name type="common">Mosquito</name>
    <dbReference type="NCBI Taxonomy" id="34691"/>
    <lineage>
        <taxon>Eukaryota</taxon>
        <taxon>Metazoa</taxon>
        <taxon>Ecdysozoa</taxon>
        <taxon>Arthropoda</taxon>
        <taxon>Hexapoda</taxon>
        <taxon>Insecta</taxon>
        <taxon>Pterygota</taxon>
        <taxon>Neoptera</taxon>
        <taxon>Endopterygota</taxon>
        <taxon>Diptera</taxon>
        <taxon>Nematocera</taxon>
        <taxon>Culicoidea</taxon>
        <taxon>Culicidae</taxon>
        <taxon>Anophelinae</taxon>
        <taxon>Anopheles</taxon>
    </lineage>
</organism>
<sequence>MTLESVQETPALKEAPLSPILRSSSGTTCMISHRSSKSHRTSKYSSNRHRKLQPFRET</sequence>
<proteinExistence type="predicted"/>
<dbReference type="AlphaFoldDB" id="A0A1I8JVY9"/>
<evidence type="ECO:0000256" key="1">
    <source>
        <dbReference type="SAM" id="MobiDB-lite"/>
    </source>
</evidence>
<feature type="compositionally biased region" description="Basic residues" evidence="1">
    <location>
        <begin position="34"/>
        <end position="58"/>
    </location>
</feature>
<keyword evidence="3" id="KW-1185">Reference proteome</keyword>
<reference evidence="2" key="1">
    <citation type="submission" date="2020-05" db="UniProtKB">
        <authorList>
            <consortium name="EnsemblMetazoa"/>
        </authorList>
    </citation>
    <scope>IDENTIFICATION</scope>
    <source>
        <strain evidence="2">SANGQUA</strain>
    </source>
</reference>
<evidence type="ECO:0000313" key="3">
    <source>
        <dbReference type="Proteomes" id="UP000076407"/>
    </source>
</evidence>
<name>A0A1I8JVY9_ANOQN</name>
<dbReference type="EnsemblMetazoa" id="AQUA016245-RA">
    <property type="protein sequence ID" value="AQUA016245-PA"/>
    <property type="gene ID" value="AQUA016245"/>
</dbReference>
<accession>A0A1I8JVY9</accession>
<dbReference type="Proteomes" id="UP000076407">
    <property type="component" value="Unassembled WGS sequence"/>
</dbReference>
<feature type="compositionally biased region" description="Polar residues" evidence="1">
    <location>
        <begin position="21"/>
        <end position="30"/>
    </location>
</feature>
<feature type="region of interest" description="Disordered" evidence="1">
    <location>
        <begin position="1"/>
        <end position="58"/>
    </location>
</feature>